<dbReference type="RefSeq" id="WP_104031125.1">
    <property type="nucleotide sequence ID" value="NZ_PRKQ01000005.1"/>
</dbReference>
<organism evidence="1 2">
    <name type="scientific">Brevibacillus laterosporus</name>
    <name type="common">Bacillus laterosporus</name>
    <dbReference type="NCBI Taxonomy" id="1465"/>
    <lineage>
        <taxon>Bacteria</taxon>
        <taxon>Bacillati</taxon>
        <taxon>Bacillota</taxon>
        <taxon>Bacilli</taxon>
        <taxon>Bacillales</taxon>
        <taxon>Paenibacillaceae</taxon>
        <taxon>Brevibacillus</taxon>
    </lineage>
</organism>
<evidence type="ECO:0008006" key="3">
    <source>
        <dbReference type="Google" id="ProtNLM"/>
    </source>
</evidence>
<reference evidence="1 2" key="1">
    <citation type="submission" date="2018-02" db="EMBL/GenBank/DDBJ databases">
        <title>Comparative analysis of genomes of three Brevibacillus laterosporus strains producers of potent antimicrobials isolated from silage.</title>
        <authorList>
            <person name="Kojic M."/>
            <person name="Miljkovic M."/>
            <person name="Studholme D."/>
            <person name="Filipic B."/>
        </authorList>
    </citation>
    <scope>NUCLEOTIDE SEQUENCE [LARGE SCALE GENOMIC DNA]</scope>
    <source>
        <strain evidence="1 2">BGSP11</strain>
    </source>
</reference>
<dbReference type="Proteomes" id="UP000239759">
    <property type="component" value="Unassembled WGS sequence"/>
</dbReference>
<evidence type="ECO:0000313" key="2">
    <source>
        <dbReference type="Proteomes" id="UP000239759"/>
    </source>
</evidence>
<dbReference type="AlphaFoldDB" id="A0AAP8U656"/>
<dbReference type="EMBL" id="PRKQ01000005">
    <property type="protein sequence ID" value="PPB08826.1"/>
    <property type="molecule type" value="Genomic_DNA"/>
</dbReference>
<protein>
    <recommendedName>
        <fullName evidence="3">DUF4303 domain-containing protein</fullName>
    </recommendedName>
</protein>
<name>A0AAP8U656_BRELA</name>
<accession>A0AAP8U656</accession>
<gene>
    <name evidence="1" type="ORF">C4A77_05940</name>
</gene>
<dbReference type="InterPro" id="IPR025409">
    <property type="entry name" value="DUF4303"/>
</dbReference>
<evidence type="ECO:0000313" key="1">
    <source>
        <dbReference type="EMBL" id="PPB08826.1"/>
    </source>
</evidence>
<sequence>MDYKSLEKNLVLQYSKVIKEFSHSEANRKVYVLVFHIDPYHGGITLYINNEIKLKDTTAEYQKKYPNDNYTEDGLRYSSGDFSFEYHADDLSLIISDLLETYQNVVVQEIDHEDTEGYWDELFKFTNVIKKTLQNLEKYISLLDKTNHFTSYIEFHETDEEDEKFLLEGVELIEIDNPSSGL</sequence>
<comment type="caution">
    <text evidence="1">The sequence shown here is derived from an EMBL/GenBank/DDBJ whole genome shotgun (WGS) entry which is preliminary data.</text>
</comment>
<proteinExistence type="predicted"/>
<dbReference type="Pfam" id="PF14136">
    <property type="entry name" value="DUF4303"/>
    <property type="match status" value="1"/>
</dbReference>